<keyword evidence="3" id="KW-1185">Reference proteome</keyword>
<dbReference type="SUPFAM" id="SSF55008">
    <property type="entry name" value="HMA, heavy metal-associated domain"/>
    <property type="match status" value="1"/>
</dbReference>
<accession>A0ABT9XYD6</accession>
<reference evidence="2 3" key="1">
    <citation type="submission" date="2023-07" db="EMBL/GenBank/DDBJ databases">
        <title>Genomic Encyclopedia of Type Strains, Phase IV (KMG-IV): sequencing the most valuable type-strain genomes for metagenomic binning, comparative biology and taxonomic classification.</title>
        <authorList>
            <person name="Goeker M."/>
        </authorList>
    </citation>
    <scope>NUCLEOTIDE SEQUENCE [LARGE SCALE GENOMIC DNA]</scope>
    <source>
        <strain evidence="2 3">DSM 27594</strain>
    </source>
</reference>
<dbReference type="CDD" id="cd00371">
    <property type="entry name" value="HMA"/>
    <property type="match status" value="1"/>
</dbReference>
<comment type="caution">
    <text evidence="2">The sequence shown here is derived from an EMBL/GenBank/DDBJ whole genome shotgun (WGS) entry which is preliminary data.</text>
</comment>
<dbReference type="Gene3D" id="3.30.70.100">
    <property type="match status" value="1"/>
</dbReference>
<gene>
    <name evidence="2" type="ORF">J2S10_003773</name>
</gene>
<feature type="domain" description="HMA" evidence="1">
    <location>
        <begin position="1"/>
        <end position="68"/>
    </location>
</feature>
<sequence>MSIFQLELNDVACTGCIGKIKRGIKKYHGVEKVKILAGSGKIEVNFNENIIQSEEIKRHIHKLAFRMFD</sequence>
<dbReference type="RefSeq" id="WP_307410605.1">
    <property type="nucleotide sequence ID" value="NZ_JAUSTW010000006.1"/>
</dbReference>
<dbReference type="InterPro" id="IPR036163">
    <property type="entry name" value="HMA_dom_sf"/>
</dbReference>
<dbReference type="PROSITE" id="PS50846">
    <property type="entry name" value="HMA_2"/>
    <property type="match status" value="1"/>
</dbReference>
<evidence type="ECO:0000313" key="3">
    <source>
        <dbReference type="Proteomes" id="UP001224122"/>
    </source>
</evidence>
<dbReference type="InterPro" id="IPR006121">
    <property type="entry name" value="HMA_dom"/>
</dbReference>
<proteinExistence type="predicted"/>
<protein>
    <submittedName>
        <fullName evidence="2">Copper chaperone CopZ</fullName>
    </submittedName>
</protein>
<evidence type="ECO:0000313" key="2">
    <source>
        <dbReference type="EMBL" id="MDQ0200584.1"/>
    </source>
</evidence>
<dbReference type="Pfam" id="PF00403">
    <property type="entry name" value="HMA"/>
    <property type="match status" value="1"/>
</dbReference>
<dbReference type="Proteomes" id="UP001224122">
    <property type="component" value="Unassembled WGS sequence"/>
</dbReference>
<name>A0ABT9XYD6_9BACI</name>
<organism evidence="2 3">
    <name type="scientific">Neobacillus ginsengisoli</name>
    <dbReference type="NCBI Taxonomy" id="904295"/>
    <lineage>
        <taxon>Bacteria</taxon>
        <taxon>Bacillati</taxon>
        <taxon>Bacillota</taxon>
        <taxon>Bacilli</taxon>
        <taxon>Bacillales</taxon>
        <taxon>Bacillaceae</taxon>
        <taxon>Neobacillus</taxon>
    </lineage>
</organism>
<evidence type="ECO:0000259" key="1">
    <source>
        <dbReference type="PROSITE" id="PS50846"/>
    </source>
</evidence>
<dbReference type="EMBL" id="JAUSTW010000006">
    <property type="protein sequence ID" value="MDQ0200584.1"/>
    <property type="molecule type" value="Genomic_DNA"/>
</dbReference>